<keyword evidence="4" id="KW-1185">Reference proteome</keyword>
<name>A0AA97H0U3_9FIRM</name>
<dbReference type="InterPro" id="IPR010902">
    <property type="entry name" value="NUMOD4"/>
</dbReference>
<dbReference type="GO" id="GO:0004519">
    <property type="term" value="F:endonuclease activity"/>
    <property type="evidence" value="ECO:0007669"/>
    <property type="project" value="UniProtKB-KW"/>
</dbReference>
<reference evidence="3 4" key="1">
    <citation type="submission" date="2024-06" db="EMBL/GenBank/DDBJ databases">
        <title>Caproicibacterium argilliputei sp. nov, a novel caproic acid producing anaerobic bacterium isolated from pit mud.</title>
        <authorList>
            <person name="Xia S."/>
        </authorList>
    </citation>
    <scope>NUCLEOTIDE SEQUENCE [LARGE SCALE GENOMIC DNA]</scope>
    <source>
        <strain evidence="3 4">ZCY20-5</strain>
    </source>
</reference>
<protein>
    <submittedName>
        <fullName evidence="3">NUMOD4 motif-containing HNH endonuclease</fullName>
    </submittedName>
</protein>
<reference evidence="4" key="3">
    <citation type="submission" date="2024-06" db="EMBL/GenBank/DDBJ databases">
        <authorList>
            <person name="Zeng C."/>
        </authorList>
    </citation>
    <scope>NUCLEOTIDE SEQUENCE [LARGE SCALE GENOMIC DNA]</scope>
    <source>
        <strain evidence="4">ZCY20-5</strain>
    </source>
</reference>
<sequence length="178" mass="20214">MNILKKEIWKDIPGYEGRYQASTEGRIRSLDRQVLGKCHYTGKPFYRTVKGRILRPGRFCKTGHLSVVLGHGTAGKPVHQLVILTFVGPPPEGMEVLHRNGDPTDNRLKNLHYGTRSENILDVYRQGGKWRKLSIDDVQSIRFGFYCGIKEVELAAMYDVTPSIISAIKTGRNFAWLK</sequence>
<evidence type="ECO:0000313" key="4">
    <source>
        <dbReference type="Proteomes" id="UP001300604"/>
    </source>
</evidence>
<dbReference type="SUPFAM" id="SSF54060">
    <property type="entry name" value="His-Me finger endonucleases"/>
    <property type="match status" value="1"/>
</dbReference>
<dbReference type="Pfam" id="PF07463">
    <property type="entry name" value="NUMOD4"/>
    <property type="match status" value="1"/>
</dbReference>
<evidence type="ECO:0000259" key="1">
    <source>
        <dbReference type="Pfam" id="PF07463"/>
    </source>
</evidence>
<accession>A0AA97H0U3</accession>
<dbReference type="Gene3D" id="3.90.75.20">
    <property type="match status" value="1"/>
</dbReference>
<keyword evidence="3" id="KW-0378">Hydrolase</keyword>
<dbReference type="InterPro" id="IPR003615">
    <property type="entry name" value="HNH_nuc"/>
</dbReference>
<proteinExistence type="predicted"/>
<evidence type="ECO:0000313" key="3">
    <source>
        <dbReference type="EMBL" id="WOC31921.1"/>
    </source>
</evidence>
<keyword evidence="3" id="KW-0540">Nuclease</keyword>
<dbReference type="InterPro" id="IPR044925">
    <property type="entry name" value="His-Me_finger_sf"/>
</dbReference>
<dbReference type="AlphaFoldDB" id="A0AA97H0U3"/>
<dbReference type="Proteomes" id="UP001300604">
    <property type="component" value="Chromosome"/>
</dbReference>
<gene>
    <name evidence="3" type="ORF">PXC00_12085</name>
</gene>
<feature type="domain" description="NUMOD4" evidence="1">
    <location>
        <begin position="7"/>
        <end position="58"/>
    </location>
</feature>
<keyword evidence="3" id="KW-0255">Endonuclease</keyword>
<dbReference type="KEGG" id="carl:PXC00_12085"/>
<dbReference type="EMBL" id="CP135996">
    <property type="protein sequence ID" value="WOC31921.1"/>
    <property type="molecule type" value="Genomic_DNA"/>
</dbReference>
<reference evidence="4" key="2">
    <citation type="submission" date="2024-06" db="EMBL/GenBank/DDBJ databases">
        <title>Caproicibacterium argilliputei sp. nov, a novel caproic acid producing anaerobic bacterium isolated from pit mud.</title>
        <authorList>
            <person name="Zeng C."/>
        </authorList>
    </citation>
    <scope>NUCLEOTIDE SEQUENCE [LARGE SCALE GENOMIC DNA]</scope>
    <source>
        <strain evidence="4">ZCY20-5</strain>
    </source>
</reference>
<dbReference type="Pfam" id="PF13392">
    <property type="entry name" value="HNH_3"/>
    <property type="match status" value="1"/>
</dbReference>
<evidence type="ECO:0000259" key="2">
    <source>
        <dbReference type="Pfam" id="PF13392"/>
    </source>
</evidence>
<feature type="domain" description="HNH nuclease" evidence="2">
    <location>
        <begin position="77"/>
        <end position="119"/>
    </location>
</feature>
<organism evidence="3 4">
    <name type="scientific">Caproicibacterium argilliputei</name>
    <dbReference type="NCBI Taxonomy" id="3030016"/>
    <lineage>
        <taxon>Bacteria</taxon>
        <taxon>Bacillati</taxon>
        <taxon>Bacillota</taxon>
        <taxon>Clostridia</taxon>
        <taxon>Eubacteriales</taxon>
        <taxon>Oscillospiraceae</taxon>
        <taxon>Caproicibacterium</taxon>
    </lineage>
</organism>
<dbReference type="GO" id="GO:0016788">
    <property type="term" value="F:hydrolase activity, acting on ester bonds"/>
    <property type="evidence" value="ECO:0007669"/>
    <property type="project" value="InterPro"/>
</dbReference>